<evidence type="ECO:0000313" key="3">
    <source>
        <dbReference type="Proteomes" id="UP000036867"/>
    </source>
</evidence>
<feature type="transmembrane region" description="Helical" evidence="1">
    <location>
        <begin position="12"/>
        <end position="35"/>
    </location>
</feature>
<dbReference type="EMBL" id="LILB01000001">
    <property type="protein sequence ID" value="KOO52084.1"/>
    <property type="molecule type" value="Genomic_DNA"/>
</dbReference>
<evidence type="ECO:0000313" key="2">
    <source>
        <dbReference type="EMBL" id="KOO52084.1"/>
    </source>
</evidence>
<keyword evidence="1" id="KW-1133">Transmembrane helix</keyword>
<keyword evidence="1" id="KW-0812">Transmembrane</keyword>
<dbReference type="Proteomes" id="UP000036867">
    <property type="component" value="Unassembled WGS sequence"/>
</dbReference>
<accession>A0A0M0LM16</accession>
<keyword evidence="1" id="KW-0472">Membrane</keyword>
<dbReference type="OrthoDB" id="2455209at2"/>
<proteinExistence type="predicted"/>
<keyword evidence="3" id="KW-1185">Reference proteome</keyword>
<sequence>MKITILKNKYFTGVLWIIVIALFGVSFLIHIYSYFNTKEINSASSQCYKNGGEVKLKIYNNLTSDYYFECKKK</sequence>
<gene>
    <name evidence="2" type="ORF">AMD00_06625</name>
</gene>
<name>A0A0M0LM16_9BACL</name>
<reference evidence="3" key="1">
    <citation type="submission" date="2015-08" db="EMBL/GenBank/DDBJ databases">
        <title>Fjat-10028 dsm 16317.</title>
        <authorList>
            <person name="Liu B."/>
            <person name="Wang J."/>
            <person name="Zhu Y."/>
            <person name="Liu G."/>
            <person name="Chen Q."/>
            <person name="Chen Z."/>
            <person name="Lan J."/>
            <person name="Che J."/>
            <person name="Ge C."/>
            <person name="Shi H."/>
            <person name="Pan Z."/>
            <person name="Liu X."/>
        </authorList>
    </citation>
    <scope>NUCLEOTIDE SEQUENCE [LARGE SCALE GENOMIC DNA]</scope>
    <source>
        <strain evidence="3">DSM 16317</strain>
    </source>
</reference>
<dbReference type="AlphaFoldDB" id="A0A0M0LM16"/>
<dbReference type="RefSeq" id="WP_053416258.1">
    <property type="nucleotide sequence ID" value="NZ_JBCMNK010000032.1"/>
</dbReference>
<dbReference type="GeneID" id="301135778"/>
<comment type="caution">
    <text evidence="2">The sequence shown here is derived from an EMBL/GenBank/DDBJ whole genome shotgun (WGS) entry which is preliminary data.</text>
</comment>
<protein>
    <submittedName>
        <fullName evidence="2">Uncharacterized protein</fullName>
    </submittedName>
</protein>
<evidence type="ECO:0000256" key="1">
    <source>
        <dbReference type="SAM" id="Phobius"/>
    </source>
</evidence>
<organism evidence="2 3">
    <name type="scientific">Viridibacillus arvi</name>
    <dbReference type="NCBI Taxonomy" id="263475"/>
    <lineage>
        <taxon>Bacteria</taxon>
        <taxon>Bacillati</taxon>
        <taxon>Bacillota</taxon>
        <taxon>Bacilli</taxon>
        <taxon>Bacillales</taxon>
        <taxon>Caryophanaceae</taxon>
        <taxon>Viridibacillus</taxon>
    </lineage>
</organism>